<evidence type="ECO:0000313" key="7">
    <source>
        <dbReference type="EMBL" id="KAG8525097.1"/>
    </source>
</evidence>
<dbReference type="AlphaFoldDB" id="A0A8J6DX25"/>
<dbReference type="PROSITE" id="PS51747">
    <property type="entry name" value="CYT_DCMP_DEAMINASES_2"/>
    <property type="match status" value="1"/>
</dbReference>
<evidence type="ECO:0000256" key="4">
    <source>
        <dbReference type="ARBA" id="ARBA00022801"/>
    </source>
</evidence>
<dbReference type="GO" id="GO:0005634">
    <property type="term" value="C:nucleus"/>
    <property type="evidence" value="ECO:0007669"/>
    <property type="project" value="TreeGrafter"/>
</dbReference>
<name>A0A8J6DX25_GALPY</name>
<dbReference type="InterPro" id="IPR002125">
    <property type="entry name" value="CMP_dCMP_dom"/>
</dbReference>
<comment type="similarity">
    <text evidence="2">Belongs to the cytidine and deoxycytidylate deaminase family.</text>
</comment>
<dbReference type="GO" id="GO:0046872">
    <property type="term" value="F:metal ion binding"/>
    <property type="evidence" value="ECO:0007669"/>
    <property type="project" value="UniProtKB-KW"/>
</dbReference>
<feature type="domain" description="CMP/dCMP-type deaminase" evidence="6">
    <location>
        <begin position="1"/>
        <end position="79"/>
    </location>
</feature>
<keyword evidence="4" id="KW-0378">Hydrolase</keyword>
<dbReference type="GO" id="GO:0045869">
    <property type="term" value="P:negative regulation of single stranded viral RNA replication via double stranded DNA intermediate"/>
    <property type="evidence" value="ECO:0007669"/>
    <property type="project" value="TreeGrafter"/>
</dbReference>
<dbReference type="Pfam" id="PF18772">
    <property type="entry name" value="APOBEC2"/>
    <property type="match status" value="1"/>
</dbReference>
<evidence type="ECO:0000256" key="2">
    <source>
        <dbReference type="ARBA" id="ARBA00006576"/>
    </source>
</evidence>
<sequence length="150" mass="17450">GLPEVKNHPERQFLSWFKNYWSPHKYYHVTWFISWSPCVRCARSVADFLEKYRNVQLSVFAARLYYHWEPEYQEGLRGLCRCGAQVDIMSLQREAGAGEGPDGPGGLGCPGNFSDCWKNFVHNRGSDFRPWNDLQKNYDSLVTILQHIFG</sequence>
<dbReference type="OrthoDB" id="9445293at2759"/>
<evidence type="ECO:0000313" key="8">
    <source>
        <dbReference type="Proteomes" id="UP000700334"/>
    </source>
</evidence>
<comment type="cofactor">
    <cofactor evidence="1">
        <name>Zn(2+)</name>
        <dbReference type="ChEBI" id="CHEBI:29105"/>
    </cofactor>
</comment>
<evidence type="ECO:0000256" key="3">
    <source>
        <dbReference type="ARBA" id="ARBA00022723"/>
    </source>
</evidence>
<dbReference type="PANTHER" id="PTHR13857">
    <property type="entry name" value="MRNA EDITING ENZYME"/>
    <property type="match status" value="1"/>
</dbReference>
<keyword evidence="8" id="KW-1185">Reference proteome</keyword>
<dbReference type="CDD" id="cd01283">
    <property type="entry name" value="cytidine_deaminase"/>
    <property type="match status" value="1"/>
</dbReference>
<dbReference type="GO" id="GO:0003723">
    <property type="term" value="F:RNA binding"/>
    <property type="evidence" value="ECO:0007669"/>
    <property type="project" value="TreeGrafter"/>
</dbReference>
<dbReference type="GO" id="GO:0004126">
    <property type="term" value="F:cytidine deaminase activity"/>
    <property type="evidence" value="ECO:0007669"/>
    <property type="project" value="TreeGrafter"/>
</dbReference>
<dbReference type="InterPro" id="IPR050610">
    <property type="entry name" value="APOBEC_Cyt_Deaminase"/>
</dbReference>
<evidence type="ECO:0000256" key="1">
    <source>
        <dbReference type="ARBA" id="ARBA00001947"/>
    </source>
</evidence>
<dbReference type="GO" id="GO:0000932">
    <property type="term" value="C:P-body"/>
    <property type="evidence" value="ECO:0007669"/>
    <property type="project" value="TreeGrafter"/>
</dbReference>
<organism evidence="7 8">
    <name type="scientific">Galemys pyrenaicus</name>
    <name type="common">Iberian desman</name>
    <name type="synonym">Pyrenean desman</name>
    <dbReference type="NCBI Taxonomy" id="202257"/>
    <lineage>
        <taxon>Eukaryota</taxon>
        <taxon>Metazoa</taxon>
        <taxon>Chordata</taxon>
        <taxon>Craniata</taxon>
        <taxon>Vertebrata</taxon>
        <taxon>Euteleostomi</taxon>
        <taxon>Mammalia</taxon>
        <taxon>Eutheria</taxon>
        <taxon>Laurasiatheria</taxon>
        <taxon>Eulipotyphla</taxon>
        <taxon>Talpidae</taxon>
        <taxon>Galemys</taxon>
    </lineage>
</organism>
<reference evidence="7" key="1">
    <citation type="journal article" date="2021" name="Evol. Appl.">
        <title>The genome of the Pyrenean desman and the effects of bottlenecks and inbreeding on the genomic landscape of an endangered species.</title>
        <authorList>
            <person name="Escoda L."/>
            <person name="Castresana J."/>
        </authorList>
    </citation>
    <scope>NUCLEOTIDE SEQUENCE</scope>
    <source>
        <strain evidence="7">IBE-C5619</strain>
    </source>
</reference>
<accession>A0A8J6DX25</accession>
<feature type="non-terminal residue" evidence="7">
    <location>
        <position position="1"/>
    </location>
</feature>
<dbReference type="Gene3D" id="3.40.140.10">
    <property type="entry name" value="Cytidine Deaminase, domain 2"/>
    <property type="match status" value="2"/>
</dbReference>
<dbReference type="EMBL" id="JAGFMF010010140">
    <property type="protein sequence ID" value="KAG8525097.1"/>
    <property type="molecule type" value="Genomic_DNA"/>
</dbReference>
<proteinExistence type="inferred from homology"/>
<comment type="caution">
    <text evidence="7">The sequence shown here is derived from an EMBL/GenBank/DDBJ whole genome shotgun (WGS) entry which is preliminary data.</text>
</comment>
<dbReference type="Pfam" id="PF18782">
    <property type="entry name" value="NAD2"/>
    <property type="match status" value="1"/>
</dbReference>
<dbReference type="GO" id="GO:0051607">
    <property type="term" value="P:defense response to virus"/>
    <property type="evidence" value="ECO:0007669"/>
    <property type="project" value="TreeGrafter"/>
</dbReference>
<dbReference type="SUPFAM" id="SSF53927">
    <property type="entry name" value="Cytidine deaminase-like"/>
    <property type="match status" value="1"/>
</dbReference>
<evidence type="ECO:0000256" key="5">
    <source>
        <dbReference type="ARBA" id="ARBA00022833"/>
    </source>
</evidence>
<dbReference type="GO" id="GO:0070383">
    <property type="term" value="P:DNA cytosine deamination"/>
    <property type="evidence" value="ECO:0007669"/>
    <property type="project" value="TreeGrafter"/>
</dbReference>
<gene>
    <name evidence="7" type="ORF">J0S82_020055</name>
</gene>
<evidence type="ECO:0000259" key="6">
    <source>
        <dbReference type="PROSITE" id="PS51747"/>
    </source>
</evidence>
<dbReference type="InterPro" id="IPR016193">
    <property type="entry name" value="Cytidine_deaminase-like"/>
</dbReference>
<dbReference type="GO" id="GO:0016554">
    <property type="term" value="P:cytidine to uridine editing"/>
    <property type="evidence" value="ECO:0007669"/>
    <property type="project" value="TreeGrafter"/>
</dbReference>
<keyword evidence="3" id="KW-0479">Metal-binding</keyword>
<protein>
    <submittedName>
        <fullName evidence="7">DNA dC-&gt;dU-editing enzyme APOBEC-3F</fullName>
    </submittedName>
</protein>
<dbReference type="Proteomes" id="UP000700334">
    <property type="component" value="Unassembled WGS sequence"/>
</dbReference>
<dbReference type="PANTHER" id="PTHR13857:SF45">
    <property type="entry name" value="DNA DC-DU-EDITING ENZYME APOBEC-3F"/>
    <property type="match status" value="1"/>
</dbReference>
<keyword evidence="5" id="KW-0862">Zinc</keyword>